<accession>A0A4C2A5V6</accession>
<evidence type="ECO:0000256" key="1">
    <source>
        <dbReference type="SAM" id="MobiDB-lite"/>
    </source>
</evidence>
<feature type="compositionally biased region" description="Basic and acidic residues" evidence="1">
    <location>
        <begin position="46"/>
        <end position="56"/>
    </location>
</feature>
<organism evidence="2 3">
    <name type="scientific">Eumeta variegata</name>
    <name type="common">Bagworm moth</name>
    <name type="synonym">Eumeta japonica</name>
    <dbReference type="NCBI Taxonomy" id="151549"/>
    <lineage>
        <taxon>Eukaryota</taxon>
        <taxon>Metazoa</taxon>
        <taxon>Ecdysozoa</taxon>
        <taxon>Arthropoda</taxon>
        <taxon>Hexapoda</taxon>
        <taxon>Insecta</taxon>
        <taxon>Pterygota</taxon>
        <taxon>Neoptera</taxon>
        <taxon>Endopterygota</taxon>
        <taxon>Lepidoptera</taxon>
        <taxon>Glossata</taxon>
        <taxon>Ditrysia</taxon>
        <taxon>Tineoidea</taxon>
        <taxon>Psychidae</taxon>
        <taxon>Oiketicinae</taxon>
        <taxon>Eumeta</taxon>
    </lineage>
</organism>
<proteinExistence type="predicted"/>
<sequence length="162" mass="17850">MAGLKVGYADFTHQIKMSQQKKLVFCKGREPAGGGAGPDRAGARRLQPERSGERRFGTHSPYTHYAQHYYIRKLQPHHTHANLYQARTCTHQCFKRDPEMGTVRMCTEFDIALVYRTGLSAAAGCRQAPTPAGSSPPMGRKIRVASRSSAVRAAAGEMSSTR</sequence>
<dbReference type="Proteomes" id="UP000299102">
    <property type="component" value="Unassembled WGS sequence"/>
</dbReference>
<feature type="compositionally biased region" description="Low complexity" evidence="1">
    <location>
        <begin position="145"/>
        <end position="155"/>
    </location>
</feature>
<feature type="region of interest" description="Disordered" evidence="1">
    <location>
        <begin position="28"/>
        <end position="58"/>
    </location>
</feature>
<evidence type="ECO:0000313" key="3">
    <source>
        <dbReference type="Proteomes" id="UP000299102"/>
    </source>
</evidence>
<protein>
    <submittedName>
        <fullName evidence="2">Uncharacterized protein</fullName>
    </submittedName>
</protein>
<feature type="region of interest" description="Disordered" evidence="1">
    <location>
        <begin position="128"/>
        <end position="162"/>
    </location>
</feature>
<dbReference type="EMBL" id="BGZK01002761">
    <property type="protein sequence ID" value="GBP96271.1"/>
    <property type="molecule type" value="Genomic_DNA"/>
</dbReference>
<gene>
    <name evidence="2" type="ORF">EVAR_70619_1</name>
</gene>
<name>A0A4C2A5V6_EUMVA</name>
<comment type="caution">
    <text evidence="2">The sequence shown here is derived from an EMBL/GenBank/DDBJ whole genome shotgun (WGS) entry which is preliminary data.</text>
</comment>
<dbReference type="AlphaFoldDB" id="A0A4C2A5V6"/>
<keyword evidence="3" id="KW-1185">Reference proteome</keyword>
<evidence type="ECO:0000313" key="2">
    <source>
        <dbReference type="EMBL" id="GBP96271.1"/>
    </source>
</evidence>
<reference evidence="2 3" key="1">
    <citation type="journal article" date="2019" name="Commun. Biol.">
        <title>The bagworm genome reveals a unique fibroin gene that provides high tensile strength.</title>
        <authorList>
            <person name="Kono N."/>
            <person name="Nakamura H."/>
            <person name="Ohtoshi R."/>
            <person name="Tomita M."/>
            <person name="Numata K."/>
            <person name="Arakawa K."/>
        </authorList>
    </citation>
    <scope>NUCLEOTIDE SEQUENCE [LARGE SCALE GENOMIC DNA]</scope>
</reference>